<reference evidence="1 2" key="1">
    <citation type="submission" date="2018-06" db="EMBL/GenBank/DDBJ databases">
        <authorList>
            <consortium name="Pathogen Informatics"/>
            <person name="Doyle S."/>
        </authorList>
    </citation>
    <scope>NUCLEOTIDE SEQUENCE [LARGE SCALE GENOMIC DNA]</scope>
    <source>
        <strain evidence="1 2">NCTC10786</strain>
    </source>
</reference>
<name>A0A2X2VX99_CITKO</name>
<dbReference type="InterPro" id="IPR011990">
    <property type="entry name" value="TPR-like_helical_dom_sf"/>
</dbReference>
<evidence type="ECO:0000313" key="1">
    <source>
        <dbReference type="EMBL" id="SQB28245.1"/>
    </source>
</evidence>
<evidence type="ECO:0000313" key="2">
    <source>
        <dbReference type="Proteomes" id="UP000251584"/>
    </source>
</evidence>
<protein>
    <submittedName>
        <fullName evidence="1">TPR-domain protein</fullName>
    </submittedName>
</protein>
<dbReference type="Gene3D" id="1.25.40.10">
    <property type="entry name" value="Tetratricopeptide repeat domain"/>
    <property type="match status" value="1"/>
</dbReference>
<accession>A0A2X2VX99</accession>
<dbReference type="Proteomes" id="UP000251584">
    <property type="component" value="Unassembled WGS sequence"/>
</dbReference>
<dbReference type="AlphaFoldDB" id="A0A2X2VX99"/>
<sequence>MNKVPDVDFFAVSLPDLVVLDTPAQEKHQQHCLFITALGHLGLGDIPACQQALNALLQRNPTHDKAQLLRHALSVPLFQ</sequence>
<organism evidence="1 2">
    <name type="scientific">Citrobacter koseri</name>
    <name type="common">Citrobacter diversus</name>
    <dbReference type="NCBI Taxonomy" id="545"/>
    <lineage>
        <taxon>Bacteria</taxon>
        <taxon>Pseudomonadati</taxon>
        <taxon>Pseudomonadota</taxon>
        <taxon>Gammaproteobacteria</taxon>
        <taxon>Enterobacterales</taxon>
        <taxon>Enterobacteriaceae</taxon>
        <taxon>Citrobacter</taxon>
    </lineage>
</organism>
<proteinExistence type="predicted"/>
<dbReference type="EMBL" id="UAVY01000004">
    <property type="protein sequence ID" value="SQB28245.1"/>
    <property type="molecule type" value="Genomic_DNA"/>
</dbReference>
<gene>
    <name evidence="1" type="ORF">NCTC10786_02201</name>
</gene>